<evidence type="ECO:0000313" key="3">
    <source>
        <dbReference type="EMBL" id="SCZ89932.1"/>
    </source>
</evidence>
<dbReference type="Pfam" id="PF24626">
    <property type="entry name" value="SH3_Tf2-1"/>
    <property type="match status" value="1"/>
</dbReference>
<sequence length="1093" mass="121914">MPPHPSDTPERPMPALQALEPFLRLLATSHREIESVVADALGRCLGFLTRAQWKELGLNQNRWRALFMSILYLLREDGRAGTGGNGRTRLDDPLTLPDEASVGSDAYEEERALFRRVSGGKDVICFSYAWTSVIRATIETKRHRVFVPKLVHSADWWEDRVVMLIVGLFGWKDRVPAVLRVFASAGFVTPTAAGRHQVYELKVAEASFRNQSLKRIVEAILLVPLLRDRATHPATADPRLEAALRASYKTAHKIVPDAATFDTIYASARGMIFDAIQVVEEHLDRMIGPIERVQLRRQHTLGDLVKGKFKFLPTQVLLPALHALKIKSGRSLGIGPDFAPEFITMSLRRTAIILWKGPEVARVLVKWLDGVWIPWAAQRADAQTTNEEFAGPGQRVREMLRRQVDTKGVLLGGGGGGEEWVISPEWEAQWFAFCEATIHGIFSVTTPPRSDAPASDSDSDDADLGPLTKVRKVTAAQSDRSLFKPNSDGVPRYLTGKGPLVVLQLFNVELFGPHRVPHGQWLTNGHSVHILTLDVDEPSWAVGDLVLLDSSDRRKRLHTRKRRAAKLMDRFDGPYRIVAAQPGISTYTLQLNKDDSAVPFFHTGKLKAYRSNDSELFPSREPARPGPVDVGGEPELNIWSLGFHGRRIAIHGSLPRHWRTRRHWTVGNIGTRNERNGIRNSLRKIPSVPKTATNPKGVGHEEQSVRWVPKRAVKQPPTLPGGMPMIQRVENGREEALQAIFQKATGESWGDYELPPISTCIPGCDELASELEAGVNRDVVTVGIDPGTKCPVAISSRLYDRNGCPMEDELVLYASSVDHALHSTQERTRLIDAEHRRNASCLAATDAHRSHAGTSDDAPSIEWLQSEPERQAAVHNSRVHAKATVQRLVDQVMSATGVRVVERALNGTRQQQALDSLRSPELALRDDILSSEPRLFLFFIGAGGSSRGTVHATYRTNVFLRALVAEIERLKRVGLDILVYYVDEDLTSSLCSNQDCRNEHGHRSRSVSEIEQGRVEVMFAGLITNVVLLRRPTLYRLNDKGTVEGSAKPLFRVYQCERGCQPPVHRDLVAGKNIRFAGLHCLFSDHHPFKQYH</sequence>
<feature type="region of interest" description="Disordered" evidence="1">
    <location>
        <begin position="447"/>
        <end position="466"/>
    </location>
</feature>
<feature type="compositionally biased region" description="Low complexity" evidence="1">
    <location>
        <begin position="447"/>
        <end position="456"/>
    </location>
</feature>
<dbReference type="STRING" id="289078.A0A2X0MPF6"/>
<organism evidence="3 4">
    <name type="scientific">Microbotryum saponariae</name>
    <dbReference type="NCBI Taxonomy" id="289078"/>
    <lineage>
        <taxon>Eukaryota</taxon>
        <taxon>Fungi</taxon>
        <taxon>Dikarya</taxon>
        <taxon>Basidiomycota</taxon>
        <taxon>Pucciniomycotina</taxon>
        <taxon>Microbotryomycetes</taxon>
        <taxon>Microbotryales</taxon>
        <taxon>Microbotryaceae</taxon>
        <taxon>Microbotryum</taxon>
    </lineage>
</organism>
<dbReference type="OrthoDB" id="2540390at2759"/>
<evidence type="ECO:0000256" key="1">
    <source>
        <dbReference type="SAM" id="MobiDB-lite"/>
    </source>
</evidence>
<keyword evidence="4" id="KW-1185">Reference proteome</keyword>
<feature type="domain" description="Tf2-1-like SH3-like" evidence="2">
    <location>
        <begin position="543"/>
        <end position="610"/>
    </location>
</feature>
<reference evidence="4" key="1">
    <citation type="submission" date="2016-10" db="EMBL/GenBank/DDBJ databases">
        <authorList>
            <person name="Jeantristanb JTB J.-T."/>
            <person name="Ricardo R."/>
        </authorList>
    </citation>
    <scope>NUCLEOTIDE SEQUENCE [LARGE SCALE GENOMIC DNA]</scope>
</reference>
<accession>A0A2X0MPF6</accession>
<dbReference type="AlphaFoldDB" id="A0A2X0MPF6"/>
<dbReference type="Proteomes" id="UP000249723">
    <property type="component" value="Unassembled WGS sequence"/>
</dbReference>
<dbReference type="InterPro" id="IPR056924">
    <property type="entry name" value="SH3_Tf2-1"/>
</dbReference>
<evidence type="ECO:0000313" key="4">
    <source>
        <dbReference type="Proteomes" id="UP000249723"/>
    </source>
</evidence>
<evidence type="ECO:0000259" key="2">
    <source>
        <dbReference type="Pfam" id="PF24626"/>
    </source>
</evidence>
<dbReference type="EMBL" id="FMWP01000014">
    <property type="protein sequence ID" value="SCZ89932.1"/>
    <property type="molecule type" value="Genomic_DNA"/>
</dbReference>
<protein>
    <submittedName>
        <fullName evidence="3">BZ3500_MvSof-1268-A1-R1_Chr1-3g01671 protein</fullName>
    </submittedName>
</protein>
<gene>
    <name evidence="3" type="ORF">BZ3500_MVSOF-1268-A1-R1_CHR1-3G01671</name>
</gene>
<name>A0A2X0MPF6_9BASI</name>
<proteinExistence type="predicted"/>